<organism evidence="2">
    <name type="scientific">viral metagenome</name>
    <dbReference type="NCBI Taxonomy" id="1070528"/>
    <lineage>
        <taxon>unclassified sequences</taxon>
        <taxon>metagenomes</taxon>
        <taxon>organismal metagenomes</taxon>
    </lineage>
</organism>
<name>A0A6C0CQF1_9ZZZZ</name>
<dbReference type="AlphaFoldDB" id="A0A6C0CQF1"/>
<sequence>MSELFDTFFGPLGKEYCVLFFALVVVSLFNVFLVGYAAIRNVFDSKRKDMFKSLVIGAGATIAVFVNYLFARILYNICLKSL</sequence>
<dbReference type="EMBL" id="MN739467">
    <property type="protein sequence ID" value="QHT06362.1"/>
    <property type="molecule type" value="Genomic_DNA"/>
</dbReference>
<protein>
    <submittedName>
        <fullName evidence="2">Uncharacterized protein</fullName>
    </submittedName>
</protein>
<keyword evidence="1" id="KW-1133">Transmembrane helix</keyword>
<evidence type="ECO:0000256" key="1">
    <source>
        <dbReference type="SAM" id="Phobius"/>
    </source>
</evidence>
<reference evidence="2" key="1">
    <citation type="journal article" date="2020" name="Nature">
        <title>Giant virus diversity and host interactions through global metagenomics.</title>
        <authorList>
            <person name="Schulz F."/>
            <person name="Roux S."/>
            <person name="Paez-Espino D."/>
            <person name="Jungbluth S."/>
            <person name="Walsh D.A."/>
            <person name="Denef V.J."/>
            <person name="McMahon K.D."/>
            <person name="Konstantinidis K.T."/>
            <person name="Eloe-Fadrosh E.A."/>
            <person name="Kyrpides N.C."/>
            <person name="Woyke T."/>
        </authorList>
    </citation>
    <scope>NUCLEOTIDE SEQUENCE</scope>
    <source>
        <strain evidence="2">GVMAG-M-3300021425-30</strain>
    </source>
</reference>
<accession>A0A6C0CQF1</accession>
<feature type="transmembrane region" description="Helical" evidence="1">
    <location>
        <begin position="20"/>
        <end position="39"/>
    </location>
</feature>
<proteinExistence type="predicted"/>
<evidence type="ECO:0000313" key="2">
    <source>
        <dbReference type="EMBL" id="QHT06362.1"/>
    </source>
</evidence>
<feature type="transmembrane region" description="Helical" evidence="1">
    <location>
        <begin position="51"/>
        <end position="75"/>
    </location>
</feature>
<keyword evidence="1" id="KW-0472">Membrane</keyword>
<keyword evidence="1" id="KW-0812">Transmembrane</keyword>